<organism evidence="1 2">
    <name type="scientific">Rhizophlyctis rosea</name>
    <dbReference type="NCBI Taxonomy" id="64517"/>
    <lineage>
        <taxon>Eukaryota</taxon>
        <taxon>Fungi</taxon>
        <taxon>Fungi incertae sedis</taxon>
        <taxon>Chytridiomycota</taxon>
        <taxon>Chytridiomycota incertae sedis</taxon>
        <taxon>Chytridiomycetes</taxon>
        <taxon>Rhizophlyctidales</taxon>
        <taxon>Rhizophlyctidaceae</taxon>
        <taxon>Rhizophlyctis</taxon>
    </lineage>
</organism>
<reference evidence="1" key="1">
    <citation type="submission" date="2020-05" db="EMBL/GenBank/DDBJ databases">
        <title>Phylogenomic resolution of chytrid fungi.</title>
        <authorList>
            <person name="Stajich J.E."/>
            <person name="Amses K."/>
            <person name="Simmons R."/>
            <person name="Seto K."/>
            <person name="Myers J."/>
            <person name="Bonds A."/>
            <person name="Quandt C.A."/>
            <person name="Barry K."/>
            <person name="Liu P."/>
            <person name="Grigoriev I."/>
            <person name="Longcore J.E."/>
            <person name="James T.Y."/>
        </authorList>
    </citation>
    <scope>NUCLEOTIDE SEQUENCE</scope>
    <source>
        <strain evidence="1">JEL0318</strain>
    </source>
</reference>
<evidence type="ECO:0000313" key="2">
    <source>
        <dbReference type="Proteomes" id="UP001212841"/>
    </source>
</evidence>
<dbReference type="AlphaFoldDB" id="A0AAD5SJV5"/>
<dbReference type="Proteomes" id="UP001212841">
    <property type="component" value="Unassembled WGS sequence"/>
</dbReference>
<sequence>MILQVIVTIPRQQPLTINFHPTDYASSLPSWQQVKIHLQHQTRIPVERQKLTTVGGLSLQDFDKVVRSDEMETGMGAFGEVVVMAKPVCCRLDVRSMCMKNAGGGGGGGGGGIGGSCRMFGQKGGMKKRCWEEEEPDGSEPLERFTDILSRPIKRPHTIHAY</sequence>
<gene>
    <name evidence="1" type="ORF">HK097_000558</name>
</gene>
<dbReference type="EMBL" id="JADGJD010000011">
    <property type="protein sequence ID" value="KAJ3057094.1"/>
    <property type="molecule type" value="Genomic_DNA"/>
</dbReference>
<name>A0AAD5SJV5_9FUNG</name>
<comment type="caution">
    <text evidence="1">The sequence shown here is derived from an EMBL/GenBank/DDBJ whole genome shotgun (WGS) entry which is preliminary data.</text>
</comment>
<dbReference type="CDD" id="cd17039">
    <property type="entry name" value="Ubl_ubiquitin_like"/>
    <property type="match status" value="1"/>
</dbReference>
<keyword evidence="2" id="KW-1185">Reference proteome</keyword>
<accession>A0AAD5SJV5</accession>
<proteinExistence type="predicted"/>
<protein>
    <submittedName>
        <fullName evidence="1">Uncharacterized protein</fullName>
    </submittedName>
</protein>
<evidence type="ECO:0000313" key="1">
    <source>
        <dbReference type="EMBL" id="KAJ3057094.1"/>
    </source>
</evidence>